<name>A0A1Y2J2C0_TRAC3</name>
<accession>A0A1Y2J2C0</accession>
<feature type="compositionally biased region" description="Pro residues" evidence="1">
    <location>
        <begin position="33"/>
        <end position="47"/>
    </location>
</feature>
<evidence type="ECO:0000256" key="1">
    <source>
        <dbReference type="SAM" id="MobiDB-lite"/>
    </source>
</evidence>
<evidence type="ECO:0000313" key="3">
    <source>
        <dbReference type="Proteomes" id="UP000193067"/>
    </source>
</evidence>
<dbReference type="Proteomes" id="UP000193067">
    <property type="component" value="Unassembled WGS sequence"/>
</dbReference>
<protein>
    <submittedName>
        <fullName evidence="2">Uncharacterized protein</fullName>
    </submittedName>
</protein>
<reference evidence="2 3" key="1">
    <citation type="journal article" date="2015" name="Biotechnol. Biofuels">
        <title>Enhanced degradation of softwood versus hardwood by the white-rot fungus Pycnoporus coccineus.</title>
        <authorList>
            <person name="Couturier M."/>
            <person name="Navarro D."/>
            <person name="Chevret D."/>
            <person name="Henrissat B."/>
            <person name="Piumi F."/>
            <person name="Ruiz-Duenas F.J."/>
            <person name="Martinez A.T."/>
            <person name="Grigoriev I.V."/>
            <person name="Riley R."/>
            <person name="Lipzen A."/>
            <person name="Berrin J.G."/>
            <person name="Master E.R."/>
            <person name="Rosso M.N."/>
        </authorList>
    </citation>
    <scope>NUCLEOTIDE SEQUENCE [LARGE SCALE GENOMIC DNA]</scope>
    <source>
        <strain evidence="2 3">BRFM310</strain>
    </source>
</reference>
<sequence length="177" mass="19832">MLLREAKRRTRAAQEREVKRARLHRRIHCSIRLPPPPVLPSPSPTSPDHPFSGTRDASAHCAQVTGSHARPEGAGGETARRFHSLPAGKPHRCGIPCPATATYAQLSCFPRNSPTQRERKARMDVLKLKCRARRDGRKCLLVRLGTWSCAFARTEESCNLSARRQWWASVRLPAGRT</sequence>
<dbReference type="EMBL" id="KZ084089">
    <property type="protein sequence ID" value="OSD06954.1"/>
    <property type="molecule type" value="Genomic_DNA"/>
</dbReference>
<keyword evidence="3" id="KW-1185">Reference proteome</keyword>
<evidence type="ECO:0000313" key="2">
    <source>
        <dbReference type="EMBL" id="OSD06954.1"/>
    </source>
</evidence>
<feature type="region of interest" description="Disordered" evidence="1">
    <location>
        <begin position="27"/>
        <end position="85"/>
    </location>
</feature>
<organism evidence="2 3">
    <name type="scientific">Trametes coccinea (strain BRFM310)</name>
    <name type="common">Pycnoporus coccineus</name>
    <dbReference type="NCBI Taxonomy" id="1353009"/>
    <lineage>
        <taxon>Eukaryota</taxon>
        <taxon>Fungi</taxon>
        <taxon>Dikarya</taxon>
        <taxon>Basidiomycota</taxon>
        <taxon>Agaricomycotina</taxon>
        <taxon>Agaricomycetes</taxon>
        <taxon>Polyporales</taxon>
        <taxon>Polyporaceae</taxon>
        <taxon>Trametes</taxon>
    </lineage>
</organism>
<proteinExistence type="predicted"/>
<gene>
    <name evidence="2" type="ORF">PYCCODRAFT_782874</name>
</gene>
<dbReference type="AlphaFoldDB" id="A0A1Y2J2C0"/>